<organism evidence="6 7">
    <name type="scientific">Meganyctiphanes norvegica</name>
    <name type="common">Northern krill</name>
    <name type="synonym">Thysanopoda norvegica</name>
    <dbReference type="NCBI Taxonomy" id="48144"/>
    <lineage>
        <taxon>Eukaryota</taxon>
        <taxon>Metazoa</taxon>
        <taxon>Ecdysozoa</taxon>
        <taxon>Arthropoda</taxon>
        <taxon>Crustacea</taxon>
        <taxon>Multicrustacea</taxon>
        <taxon>Malacostraca</taxon>
        <taxon>Eumalacostraca</taxon>
        <taxon>Eucarida</taxon>
        <taxon>Euphausiacea</taxon>
        <taxon>Euphausiidae</taxon>
        <taxon>Meganyctiphanes</taxon>
    </lineage>
</organism>
<dbReference type="GO" id="GO:0036064">
    <property type="term" value="C:ciliary basal body"/>
    <property type="evidence" value="ECO:0007669"/>
    <property type="project" value="TreeGrafter"/>
</dbReference>
<dbReference type="PANTHER" id="PTHR13317">
    <property type="entry name" value="TRANSMEMBRANE ANTERIOR POSTERIOR TRANSFORMATION PROTEIN 1 HOMOLOG"/>
    <property type="match status" value="1"/>
</dbReference>
<evidence type="ECO:0000256" key="2">
    <source>
        <dbReference type="ARBA" id="ARBA00008803"/>
    </source>
</evidence>
<evidence type="ECO:0000256" key="4">
    <source>
        <dbReference type="ARBA" id="ARBA00022989"/>
    </source>
</evidence>
<evidence type="ECO:0000256" key="1">
    <source>
        <dbReference type="ARBA" id="ARBA00004141"/>
    </source>
</evidence>
<dbReference type="GO" id="GO:0005789">
    <property type="term" value="C:endoplasmic reticulum membrane"/>
    <property type="evidence" value="ECO:0007669"/>
    <property type="project" value="TreeGrafter"/>
</dbReference>
<dbReference type="EMBL" id="CAXKWB010032656">
    <property type="protein sequence ID" value="CAL4141646.1"/>
    <property type="molecule type" value="Genomic_DNA"/>
</dbReference>
<protein>
    <submittedName>
        <fullName evidence="6">Uncharacterized protein</fullName>
    </submittedName>
</protein>
<comment type="subcellular location">
    <subcellularLocation>
        <location evidence="1">Membrane</location>
        <topology evidence="1">Multi-pass membrane protein</topology>
    </subcellularLocation>
</comment>
<accession>A0AAV2RXJ6</accession>
<evidence type="ECO:0000256" key="3">
    <source>
        <dbReference type="ARBA" id="ARBA00022692"/>
    </source>
</evidence>
<keyword evidence="7" id="KW-1185">Reference proteome</keyword>
<dbReference type="AlphaFoldDB" id="A0AAV2RXJ6"/>
<keyword evidence="3" id="KW-0812">Transmembrane</keyword>
<dbReference type="PANTHER" id="PTHR13317:SF4">
    <property type="entry name" value="TRANSMEMBRANE ANTERIOR POSTERIOR TRANSFORMATION PROTEIN 1 HOMOLOG"/>
    <property type="match status" value="1"/>
</dbReference>
<name>A0AAV2RXJ6_MEGNR</name>
<proteinExistence type="inferred from homology"/>
<dbReference type="Proteomes" id="UP001497623">
    <property type="component" value="Unassembled WGS sequence"/>
</dbReference>
<feature type="non-terminal residue" evidence="6">
    <location>
        <position position="1"/>
    </location>
</feature>
<comment type="similarity">
    <text evidence="2">Belongs to the TAPT1 family.</text>
</comment>
<dbReference type="InterPro" id="IPR008010">
    <property type="entry name" value="Tatp1"/>
</dbReference>
<comment type="caution">
    <text evidence="6">The sequence shown here is derived from an EMBL/GenBank/DDBJ whole genome shotgun (WGS) entry which is preliminary data.</text>
</comment>
<reference evidence="6 7" key="1">
    <citation type="submission" date="2024-05" db="EMBL/GenBank/DDBJ databases">
        <authorList>
            <person name="Wallberg A."/>
        </authorList>
    </citation>
    <scope>NUCLEOTIDE SEQUENCE [LARGE SCALE GENOMIC DNA]</scope>
</reference>
<keyword evidence="4" id="KW-1133">Transmembrane helix</keyword>
<sequence>ERFWILLPDCLLVCGTEILIDWLKHAFITRFNDIPADAYKDYTVLLASDLIMCKQKYAYSDHSDLVARRMGFIPLPLGVVMYRILSQSIQLNNPASYLLLAMGFAGLLTFRY</sequence>
<dbReference type="Pfam" id="PF05346">
    <property type="entry name" value="DUF747"/>
    <property type="match status" value="1"/>
</dbReference>
<evidence type="ECO:0000313" key="6">
    <source>
        <dbReference type="EMBL" id="CAL4141646.1"/>
    </source>
</evidence>
<evidence type="ECO:0000313" key="7">
    <source>
        <dbReference type="Proteomes" id="UP001497623"/>
    </source>
</evidence>
<evidence type="ECO:0000256" key="5">
    <source>
        <dbReference type="ARBA" id="ARBA00023136"/>
    </source>
</evidence>
<keyword evidence="5" id="KW-0472">Membrane</keyword>
<dbReference type="GO" id="GO:0045724">
    <property type="term" value="P:positive regulation of cilium assembly"/>
    <property type="evidence" value="ECO:0007669"/>
    <property type="project" value="TreeGrafter"/>
</dbReference>
<gene>
    <name evidence="6" type="ORF">MNOR_LOCUS28894</name>
</gene>
<feature type="non-terminal residue" evidence="6">
    <location>
        <position position="112"/>
    </location>
</feature>